<dbReference type="OrthoDB" id="6105938at2759"/>
<evidence type="ECO:0000256" key="1">
    <source>
        <dbReference type="ARBA" id="ARBA00022723"/>
    </source>
</evidence>
<feature type="domain" description="RING-type" evidence="7">
    <location>
        <begin position="125"/>
        <end position="177"/>
    </location>
</feature>
<gene>
    <name evidence="8" type="ORF">BD410DRAFT_130050</name>
</gene>
<dbReference type="SUPFAM" id="SSF57850">
    <property type="entry name" value="RING/U-box"/>
    <property type="match status" value="1"/>
</dbReference>
<protein>
    <recommendedName>
        <fullName evidence="7">RING-type domain-containing protein</fullName>
    </recommendedName>
</protein>
<evidence type="ECO:0000256" key="4">
    <source>
        <dbReference type="PROSITE-ProRule" id="PRU00175"/>
    </source>
</evidence>
<feature type="coiled-coil region" evidence="5">
    <location>
        <begin position="86"/>
        <end position="120"/>
    </location>
</feature>
<evidence type="ECO:0000256" key="6">
    <source>
        <dbReference type="SAM" id="MobiDB-lite"/>
    </source>
</evidence>
<evidence type="ECO:0000256" key="3">
    <source>
        <dbReference type="ARBA" id="ARBA00022833"/>
    </source>
</evidence>
<dbReference type="Pfam" id="PF00097">
    <property type="entry name" value="zf-C3HC4"/>
    <property type="match status" value="1"/>
</dbReference>
<keyword evidence="3" id="KW-0862">Zinc</keyword>
<dbReference type="EMBL" id="ML170168">
    <property type="protein sequence ID" value="TDL23955.1"/>
    <property type="molecule type" value="Genomic_DNA"/>
</dbReference>
<name>A0A4Y7Q923_9AGAM</name>
<organism evidence="8 9">
    <name type="scientific">Rickenella mellea</name>
    <dbReference type="NCBI Taxonomy" id="50990"/>
    <lineage>
        <taxon>Eukaryota</taxon>
        <taxon>Fungi</taxon>
        <taxon>Dikarya</taxon>
        <taxon>Basidiomycota</taxon>
        <taxon>Agaricomycotina</taxon>
        <taxon>Agaricomycetes</taxon>
        <taxon>Hymenochaetales</taxon>
        <taxon>Rickenellaceae</taxon>
        <taxon>Rickenella</taxon>
    </lineage>
</organism>
<dbReference type="VEuPathDB" id="FungiDB:BD410DRAFT_130050"/>
<dbReference type="Proteomes" id="UP000294933">
    <property type="component" value="Unassembled WGS sequence"/>
</dbReference>
<keyword evidence="5" id="KW-0175">Coiled coil</keyword>
<accession>A0A4Y7Q923</accession>
<evidence type="ECO:0000313" key="9">
    <source>
        <dbReference type="Proteomes" id="UP000294933"/>
    </source>
</evidence>
<dbReference type="Gene3D" id="3.30.40.10">
    <property type="entry name" value="Zinc/RING finger domain, C3HC4 (zinc finger)"/>
    <property type="match status" value="1"/>
</dbReference>
<feature type="region of interest" description="Disordered" evidence="6">
    <location>
        <begin position="37"/>
        <end position="62"/>
    </location>
</feature>
<dbReference type="GO" id="GO:0008270">
    <property type="term" value="F:zinc ion binding"/>
    <property type="evidence" value="ECO:0007669"/>
    <property type="project" value="UniProtKB-KW"/>
</dbReference>
<dbReference type="PROSITE" id="PS50089">
    <property type="entry name" value="ZF_RING_2"/>
    <property type="match status" value="1"/>
</dbReference>
<sequence>MPRRSTRLNGDATTVEFQPEHDDALLSIAKKKRRIEKQDLPGIDNGDGDSCGEADLRDDGESSVVPITSAELSKRELDVIRRERELRMQMDQLAKQQLDLARAEELLSERTAEVALAQLEDHFQCPLCFEVIACPYILTPAQCGHTFCALCTARWFFSRLHKGCGGWHESVDCPMCRALLILTPDTTPRSTITVPFAPNRMADVVLCELVRKLGSREPRKTGEGDVAEKITEPPAGLDAWANGGTLQLDWLERDRIGRREMDDIIGRWKGLEGADFIEIKSRLGV</sequence>
<dbReference type="AlphaFoldDB" id="A0A4Y7Q923"/>
<proteinExistence type="predicted"/>
<evidence type="ECO:0000256" key="2">
    <source>
        <dbReference type="ARBA" id="ARBA00022771"/>
    </source>
</evidence>
<dbReference type="InterPro" id="IPR001841">
    <property type="entry name" value="Znf_RING"/>
</dbReference>
<reference evidence="8 9" key="1">
    <citation type="submission" date="2018-06" db="EMBL/GenBank/DDBJ databases">
        <title>A transcriptomic atlas of mushroom development highlights an independent origin of complex multicellularity.</title>
        <authorList>
            <consortium name="DOE Joint Genome Institute"/>
            <person name="Krizsan K."/>
            <person name="Almasi E."/>
            <person name="Merenyi Z."/>
            <person name="Sahu N."/>
            <person name="Viragh M."/>
            <person name="Koszo T."/>
            <person name="Mondo S."/>
            <person name="Kiss B."/>
            <person name="Balint B."/>
            <person name="Kues U."/>
            <person name="Barry K."/>
            <person name="Hegedus J.C."/>
            <person name="Henrissat B."/>
            <person name="Johnson J."/>
            <person name="Lipzen A."/>
            <person name="Ohm R."/>
            <person name="Nagy I."/>
            <person name="Pangilinan J."/>
            <person name="Yan J."/>
            <person name="Xiong Y."/>
            <person name="Grigoriev I.V."/>
            <person name="Hibbett D.S."/>
            <person name="Nagy L.G."/>
        </authorList>
    </citation>
    <scope>NUCLEOTIDE SEQUENCE [LARGE SCALE GENOMIC DNA]</scope>
    <source>
        <strain evidence="8 9">SZMC22713</strain>
    </source>
</reference>
<dbReference type="STRING" id="50990.A0A4Y7Q923"/>
<keyword evidence="1" id="KW-0479">Metal-binding</keyword>
<dbReference type="InterPro" id="IPR018957">
    <property type="entry name" value="Znf_C3HC4_RING-type"/>
</dbReference>
<dbReference type="InterPro" id="IPR013083">
    <property type="entry name" value="Znf_RING/FYVE/PHD"/>
</dbReference>
<evidence type="ECO:0000259" key="7">
    <source>
        <dbReference type="PROSITE" id="PS50089"/>
    </source>
</evidence>
<keyword evidence="9" id="KW-1185">Reference proteome</keyword>
<keyword evidence="2 4" id="KW-0863">Zinc-finger</keyword>
<evidence type="ECO:0000256" key="5">
    <source>
        <dbReference type="SAM" id="Coils"/>
    </source>
</evidence>
<evidence type="ECO:0000313" key="8">
    <source>
        <dbReference type="EMBL" id="TDL23955.1"/>
    </source>
</evidence>